<dbReference type="KEGG" id="dbc:MFMK1_002213"/>
<reference evidence="1 2" key="1">
    <citation type="submission" date="2023-04" db="EMBL/GenBank/DDBJ databases">
        <authorList>
            <person name="Hsu D."/>
        </authorList>
    </citation>
    <scope>NUCLEOTIDE SEQUENCE [LARGE SCALE GENOMIC DNA]</scope>
    <source>
        <strain evidence="1 2">MK1</strain>
    </source>
</reference>
<name>A0AAU0URC6_9FIRM</name>
<protein>
    <submittedName>
        <fullName evidence="1">Uncharacterized protein</fullName>
    </submittedName>
</protein>
<gene>
    <name evidence="1" type="ORF">MFMK1_002213</name>
</gene>
<dbReference type="EMBL" id="CP121694">
    <property type="protein sequence ID" value="WRO22384.1"/>
    <property type="molecule type" value="Genomic_DNA"/>
</dbReference>
<accession>A0AAU0URC6</accession>
<evidence type="ECO:0000313" key="1">
    <source>
        <dbReference type="EMBL" id="WRO22384.1"/>
    </source>
</evidence>
<organism evidence="1 2">
    <name type="scientific">Metallumcola ferriviriculae</name>
    <dbReference type="NCBI Taxonomy" id="3039180"/>
    <lineage>
        <taxon>Bacteria</taxon>
        <taxon>Bacillati</taxon>
        <taxon>Bacillota</taxon>
        <taxon>Clostridia</taxon>
        <taxon>Neomoorellales</taxon>
        <taxon>Desulfitibacteraceae</taxon>
        <taxon>Metallumcola</taxon>
    </lineage>
</organism>
<keyword evidence="2" id="KW-1185">Reference proteome</keyword>
<dbReference type="AlphaFoldDB" id="A0AAU0URC6"/>
<sequence length="65" mass="7511">MMTMTLEEVAEEAATMMITARLHRHRKRSIRGLTARHRHSPRSKQFQAAKFQFPAIKAQANTYLG</sequence>
<evidence type="ECO:0000313" key="2">
    <source>
        <dbReference type="Proteomes" id="UP001329915"/>
    </source>
</evidence>
<proteinExistence type="predicted"/>
<dbReference type="Proteomes" id="UP001329915">
    <property type="component" value="Chromosome"/>
</dbReference>
<dbReference type="RefSeq" id="WP_366921797.1">
    <property type="nucleotide sequence ID" value="NZ_CP121694.1"/>
</dbReference>